<dbReference type="InterPro" id="IPR037401">
    <property type="entry name" value="SnoaL-like"/>
</dbReference>
<gene>
    <name evidence="2" type="ORF">GCM10009850_039270</name>
</gene>
<protein>
    <submittedName>
        <fullName evidence="2">Nuclear transport factor 2 family protein</fullName>
    </submittedName>
</protein>
<feature type="domain" description="SnoaL-like" evidence="1">
    <location>
        <begin position="10"/>
        <end position="140"/>
    </location>
</feature>
<reference evidence="2 3" key="1">
    <citation type="journal article" date="2019" name="Int. J. Syst. Evol. Microbiol.">
        <title>The Global Catalogue of Microorganisms (GCM) 10K type strain sequencing project: providing services to taxonomists for standard genome sequencing and annotation.</title>
        <authorList>
            <consortium name="The Broad Institute Genomics Platform"/>
            <consortium name="The Broad Institute Genome Sequencing Center for Infectious Disease"/>
            <person name="Wu L."/>
            <person name="Ma J."/>
        </authorList>
    </citation>
    <scope>NUCLEOTIDE SEQUENCE [LARGE SCALE GENOMIC DNA]</scope>
    <source>
        <strain evidence="2 3">JCM 16114</strain>
    </source>
</reference>
<dbReference type="Pfam" id="PF13577">
    <property type="entry name" value="SnoaL_4"/>
    <property type="match status" value="1"/>
</dbReference>
<accession>A0ABN3CH13</accession>
<evidence type="ECO:0000313" key="3">
    <source>
        <dbReference type="Proteomes" id="UP001499843"/>
    </source>
</evidence>
<dbReference type="CDD" id="cd00531">
    <property type="entry name" value="NTF2_like"/>
    <property type="match status" value="1"/>
</dbReference>
<name>A0ABN3CH13_9ACTN</name>
<dbReference type="EMBL" id="BAAAQX010000009">
    <property type="protein sequence ID" value="GAA2208469.1"/>
    <property type="molecule type" value="Genomic_DNA"/>
</dbReference>
<dbReference type="Proteomes" id="UP001499843">
    <property type="component" value="Unassembled WGS sequence"/>
</dbReference>
<dbReference type="Gene3D" id="3.10.450.50">
    <property type="match status" value="1"/>
</dbReference>
<comment type="caution">
    <text evidence="2">The sequence shown here is derived from an EMBL/GenBank/DDBJ whole genome shotgun (WGS) entry which is preliminary data.</text>
</comment>
<organism evidence="2 3">
    <name type="scientific">Nonomuraea monospora</name>
    <dbReference type="NCBI Taxonomy" id="568818"/>
    <lineage>
        <taxon>Bacteria</taxon>
        <taxon>Bacillati</taxon>
        <taxon>Actinomycetota</taxon>
        <taxon>Actinomycetes</taxon>
        <taxon>Streptosporangiales</taxon>
        <taxon>Streptosporangiaceae</taxon>
        <taxon>Nonomuraea</taxon>
    </lineage>
</organism>
<dbReference type="SUPFAM" id="SSF54427">
    <property type="entry name" value="NTF2-like"/>
    <property type="match status" value="1"/>
</dbReference>
<dbReference type="InterPro" id="IPR032710">
    <property type="entry name" value="NTF2-like_dom_sf"/>
</dbReference>
<dbReference type="RefSeq" id="WP_344476650.1">
    <property type="nucleotide sequence ID" value="NZ_BAAAQX010000009.1"/>
</dbReference>
<proteinExistence type="predicted"/>
<evidence type="ECO:0000313" key="2">
    <source>
        <dbReference type="EMBL" id="GAA2208469.1"/>
    </source>
</evidence>
<sequence length="168" mass="18945">MQMTLEARIRRLEDRVQIVEQVTRYATSVDRRDWESFAACFTDPVFVDYSELGSRKGSFPRQEIVRGVREALDGFTATQHLSPNHVVEFDDDDPDRAVCHSYMYAQHLLEGAEGGDFYLLRGSYTNHLLRTPDGWRIERLVQHVAWSDGNTGAVAQAAARNRAAAAGA</sequence>
<keyword evidence="3" id="KW-1185">Reference proteome</keyword>
<evidence type="ECO:0000259" key="1">
    <source>
        <dbReference type="Pfam" id="PF13577"/>
    </source>
</evidence>